<dbReference type="EMBL" id="FLUP01000001">
    <property type="protein sequence ID" value="SBV98459.1"/>
    <property type="molecule type" value="Genomic_DNA"/>
</dbReference>
<protein>
    <submittedName>
        <fullName evidence="1">Uncharacterized protein</fullName>
    </submittedName>
</protein>
<organism evidence="1">
    <name type="scientific">uncultured Desulfovibrio sp</name>
    <dbReference type="NCBI Taxonomy" id="167968"/>
    <lineage>
        <taxon>Bacteria</taxon>
        <taxon>Pseudomonadati</taxon>
        <taxon>Thermodesulfobacteriota</taxon>
        <taxon>Desulfovibrionia</taxon>
        <taxon>Desulfovibrionales</taxon>
        <taxon>Desulfovibrionaceae</taxon>
        <taxon>Desulfovibrio</taxon>
        <taxon>environmental samples</taxon>
    </lineage>
</organism>
<reference evidence="1" key="1">
    <citation type="submission" date="2016-04" db="EMBL/GenBank/DDBJ databases">
        <authorList>
            <person name="Evans L.H."/>
            <person name="Alamgir A."/>
            <person name="Owens N."/>
            <person name="Weber N.D."/>
            <person name="Virtaneva K."/>
            <person name="Barbian K."/>
            <person name="Babar A."/>
            <person name="Rosenke K."/>
        </authorList>
    </citation>
    <scope>NUCLEOTIDE SEQUENCE</scope>
    <source>
        <strain evidence="1">92-2</strain>
    </source>
</reference>
<evidence type="ECO:0000313" key="1">
    <source>
        <dbReference type="EMBL" id="SBV98459.1"/>
    </source>
</evidence>
<name>A0A212JG88_9BACT</name>
<gene>
    <name evidence="1" type="ORF">KM92DES2_11059</name>
</gene>
<proteinExistence type="predicted"/>
<sequence>MSKKITLEKVSTIFWLTAKNISILNLLDKNHHSFFCVINHYKRAHCKKFSIRRLSVPHNFHRHAARSFFWTFHKKKKYFKYAPYSVEFWRIRS</sequence>
<accession>A0A212JG88</accession>
<dbReference type="AlphaFoldDB" id="A0A212JG88"/>